<dbReference type="PANTHER" id="PTHR43316:SF3">
    <property type="entry name" value="HALOACID DEHALOGENASE, TYPE II (AFU_ORTHOLOGUE AFUA_2G07750)-RELATED"/>
    <property type="match status" value="1"/>
</dbReference>
<keyword evidence="3" id="KW-1185">Reference proteome</keyword>
<evidence type="ECO:0000313" key="3">
    <source>
        <dbReference type="Proteomes" id="UP000039046"/>
    </source>
</evidence>
<dbReference type="InterPro" id="IPR023198">
    <property type="entry name" value="PGP-like_dom2"/>
</dbReference>
<dbReference type="AlphaFoldDB" id="A0A0A1TLU5"/>
<proteinExistence type="predicted"/>
<name>A0A0A1TLU5_9HYPO</name>
<evidence type="ECO:0000313" key="2">
    <source>
        <dbReference type="EMBL" id="CEJ91838.1"/>
    </source>
</evidence>
<sequence length="249" mass="26831">MGKTIIAFDLYGTILSTSSIAAHLESLYGKEKAAVIAAQARIYQLEYTWRINSMQGDSHSRQPYHNFSEVTRWSFRHATKEAGVAMTQAEEDGILNAYNGLDTFEDATKGLQIVASSDGLDAYIFSNGTPDMLAASLSSSPGLAKANASFPPSKIISVDDITVFKPDPRVYRYLQTKAQQAGGDDSADIWLVSSNPFDVVGAVAAGLKAAWVGRGNEWLDGLGNGAGYNPTIIVKGVDEAVEEIRRRSS</sequence>
<dbReference type="InterPro" id="IPR036412">
    <property type="entry name" value="HAD-like_sf"/>
</dbReference>
<dbReference type="Gene3D" id="1.10.150.240">
    <property type="entry name" value="Putative phosphatase, domain 2"/>
    <property type="match status" value="1"/>
</dbReference>
<gene>
    <name evidence="2" type="ORF">VHEMI07526</name>
</gene>
<dbReference type="Gene3D" id="3.40.50.1000">
    <property type="entry name" value="HAD superfamily/HAD-like"/>
    <property type="match status" value="1"/>
</dbReference>
<dbReference type="EMBL" id="CDHN01000004">
    <property type="protein sequence ID" value="CEJ91838.1"/>
    <property type="molecule type" value="Genomic_DNA"/>
</dbReference>
<dbReference type="SFLD" id="SFLDG01129">
    <property type="entry name" value="C1.5:_HAD__Beta-PGM__Phosphata"/>
    <property type="match status" value="1"/>
</dbReference>
<organism evidence="2 3">
    <name type="scientific">[Torrubiella] hemipterigena</name>
    <dbReference type="NCBI Taxonomy" id="1531966"/>
    <lineage>
        <taxon>Eukaryota</taxon>
        <taxon>Fungi</taxon>
        <taxon>Dikarya</taxon>
        <taxon>Ascomycota</taxon>
        <taxon>Pezizomycotina</taxon>
        <taxon>Sordariomycetes</taxon>
        <taxon>Hypocreomycetidae</taxon>
        <taxon>Hypocreales</taxon>
        <taxon>Clavicipitaceae</taxon>
        <taxon>Clavicipitaceae incertae sedis</taxon>
        <taxon>'Torrubiella' clade</taxon>
    </lineage>
</organism>
<dbReference type="InterPro" id="IPR051540">
    <property type="entry name" value="S-2-haloacid_dehalogenase"/>
</dbReference>
<protein>
    <recommendedName>
        <fullName evidence="4">Haloacid dehalogenase</fullName>
    </recommendedName>
</protein>
<evidence type="ECO:0000256" key="1">
    <source>
        <dbReference type="ARBA" id="ARBA00022801"/>
    </source>
</evidence>
<evidence type="ECO:0008006" key="4">
    <source>
        <dbReference type="Google" id="ProtNLM"/>
    </source>
</evidence>
<dbReference type="PANTHER" id="PTHR43316">
    <property type="entry name" value="HYDROLASE, HALOACID DELAHOGENASE-RELATED"/>
    <property type="match status" value="1"/>
</dbReference>
<keyword evidence="1" id="KW-0378">Hydrolase</keyword>
<dbReference type="OrthoDB" id="3256520at2759"/>
<dbReference type="InterPro" id="IPR006328">
    <property type="entry name" value="2-HAD"/>
</dbReference>
<dbReference type="STRING" id="1531966.A0A0A1TLU5"/>
<dbReference type="GO" id="GO:0019120">
    <property type="term" value="F:hydrolase activity, acting on acid halide bonds, in C-halide compounds"/>
    <property type="evidence" value="ECO:0007669"/>
    <property type="project" value="InterPro"/>
</dbReference>
<dbReference type="SUPFAM" id="SSF56784">
    <property type="entry name" value="HAD-like"/>
    <property type="match status" value="1"/>
</dbReference>
<dbReference type="HOGENOM" id="CLU_045011_3_1_1"/>
<dbReference type="SFLD" id="SFLDS00003">
    <property type="entry name" value="Haloacid_Dehalogenase"/>
    <property type="match status" value="1"/>
</dbReference>
<dbReference type="NCBIfam" id="TIGR01428">
    <property type="entry name" value="HAD_type_II"/>
    <property type="match status" value="1"/>
</dbReference>
<dbReference type="Pfam" id="PF00702">
    <property type="entry name" value="Hydrolase"/>
    <property type="match status" value="1"/>
</dbReference>
<dbReference type="InterPro" id="IPR023214">
    <property type="entry name" value="HAD_sf"/>
</dbReference>
<accession>A0A0A1TLU5</accession>
<reference evidence="2 3" key="1">
    <citation type="journal article" date="2015" name="Genome Announc.">
        <title>Draft Genome Sequence and Gene Annotation of the Entomopathogenic Fungus Verticillium hemipterigenum.</title>
        <authorList>
            <person name="Horn F."/>
            <person name="Habel A."/>
            <person name="Scharf D.H."/>
            <person name="Dworschak J."/>
            <person name="Brakhage A.A."/>
            <person name="Guthke R."/>
            <person name="Hertweck C."/>
            <person name="Linde J."/>
        </authorList>
    </citation>
    <scope>NUCLEOTIDE SEQUENCE [LARGE SCALE GENOMIC DNA]</scope>
</reference>
<dbReference type="Proteomes" id="UP000039046">
    <property type="component" value="Unassembled WGS sequence"/>
</dbReference>